<reference evidence="2" key="1">
    <citation type="submission" date="2020-08" db="EMBL/GenBank/DDBJ databases">
        <title>Genome sequencing and assembly of the red palm weevil Rhynchophorus ferrugineus.</title>
        <authorList>
            <person name="Dias G.B."/>
            <person name="Bergman C.M."/>
            <person name="Manee M."/>
        </authorList>
    </citation>
    <scope>NUCLEOTIDE SEQUENCE</scope>
    <source>
        <strain evidence="2">AA-2017</strain>
        <tissue evidence="2">Whole larva</tissue>
    </source>
</reference>
<organism evidence="2 3">
    <name type="scientific">Rhynchophorus ferrugineus</name>
    <name type="common">Red palm weevil</name>
    <name type="synonym">Curculio ferrugineus</name>
    <dbReference type="NCBI Taxonomy" id="354439"/>
    <lineage>
        <taxon>Eukaryota</taxon>
        <taxon>Metazoa</taxon>
        <taxon>Ecdysozoa</taxon>
        <taxon>Arthropoda</taxon>
        <taxon>Hexapoda</taxon>
        <taxon>Insecta</taxon>
        <taxon>Pterygota</taxon>
        <taxon>Neoptera</taxon>
        <taxon>Endopterygota</taxon>
        <taxon>Coleoptera</taxon>
        <taxon>Polyphaga</taxon>
        <taxon>Cucujiformia</taxon>
        <taxon>Curculionidae</taxon>
        <taxon>Dryophthorinae</taxon>
        <taxon>Rhynchophorus</taxon>
    </lineage>
</organism>
<comment type="caution">
    <text evidence="2">The sequence shown here is derived from an EMBL/GenBank/DDBJ whole genome shotgun (WGS) entry which is preliminary data.</text>
</comment>
<dbReference type="EMBL" id="JAACXV010000026">
    <property type="protein sequence ID" value="KAF7286443.1"/>
    <property type="molecule type" value="Genomic_DNA"/>
</dbReference>
<dbReference type="AlphaFoldDB" id="A0A834IWS3"/>
<name>A0A834IWS3_RHYFE</name>
<protein>
    <submittedName>
        <fullName evidence="2">Uncharacterized protein</fullName>
    </submittedName>
</protein>
<proteinExistence type="predicted"/>
<dbReference type="Proteomes" id="UP000625711">
    <property type="component" value="Unassembled WGS sequence"/>
</dbReference>
<keyword evidence="3" id="KW-1185">Reference proteome</keyword>
<feature type="region of interest" description="Disordered" evidence="1">
    <location>
        <begin position="1"/>
        <end position="29"/>
    </location>
</feature>
<gene>
    <name evidence="2" type="ORF">GWI33_005361</name>
</gene>
<evidence type="ECO:0000313" key="2">
    <source>
        <dbReference type="EMBL" id="KAF7286443.1"/>
    </source>
</evidence>
<evidence type="ECO:0000256" key="1">
    <source>
        <dbReference type="SAM" id="MobiDB-lite"/>
    </source>
</evidence>
<evidence type="ECO:0000313" key="3">
    <source>
        <dbReference type="Proteomes" id="UP000625711"/>
    </source>
</evidence>
<accession>A0A834IWS3</accession>
<sequence length="67" mass="7759">MHLPASETRSWVRRRRNQPTGDRVNKGSDCSISCRESGIEARWFVSRDRVPAAPSPEKCKRYPPEFI</sequence>